<dbReference type="InterPro" id="IPR001802">
    <property type="entry name" value="MerP/CopZ"/>
</dbReference>
<dbReference type="SUPFAM" id="SSF55008">
    <property type="entry name" value="HMA, heavy metal-associated domain"/>
    <property type="match status" value="1"/>
</dbReference>
<accession>A0A7D7NAT1</accession>
<dbReference type="InterPro" id="IPR017969">
    <property type="entry name" value="Heavy-metal-associated_CS"/>
</dbReference>
<dbReference type="KEGG" id="nsg:H3L94_05290"/>
<evidence type="ECO:0000259" key="2">
    <source>
        <dbReference type="PROSITE" id="PS50846"/>
    </source>
</evidence>
<name>A0A7D7NAT1_9NEIS</name>
<dbReference type="PANTHER" id="PTHR46594">
    <property type="entry name" value="P-TYPE CATION-TRANSPORTING ATPASE"/>
    <property type="match status" value="1"/>
</dbReference>
<dbReference type="PROSITE" id="PS01047">
    <property type="entry name" value="HMA_1"/>
    <property type="match status" value="1"/>
</dbReference>
<evidence type="ECO:0000256" key="1">
    <source>
        <dbReference type="ARBA" id="ARBA00022723"/>
    </source>
</evidence>
<reference evidence="3 4" key="1">
    <citation type="submission" date="2020-07" db="EMBL/GenBank/DDBJ databases">
        <title>Genomic diversity of species in the Neisseriaceae family.</title>
        <authorList>
            <person name="Vincent A.T."/>
            <person name="Bernet E."/>
            <person name="Veyrier F.J."/>
        </authorList>
    </citation>
    <scope>NUCLEOTIDE SEQUENCE [LARGE SCALE GENOMIC DNA]</scope>
    <source>
        <strain evidence="3 4">DSM 22244</strain>
    </source>
</reference>
<dbReference type="CDD" id="cd00371">
    <property type="entry name" value="HMA"/>
    <property type="match status" value="1"/>
</dbReference>
<organism evidence="3 4">
    <name type="scientific">Neisseria shayeganii</name>
    <dbReference type="NCBI Taxonomy" id="607712"/>
    <lineage>
        <taxon>Bacteria</taxon>
        <taxon>Pseudomonadati</taxon>
        <taxon>Pseudomonadota</taxon>
        <taxon>Betaproteobacteria</taxon>
        <taxon>Neisseriales</taxon>
        <taxon>Neisseriaceae</taxon>
        <taxon>Neisseria</taxon>
    </lineage>
</organism>
<dbReference type="Pfam" id="PF00403">
    <property type="entry name" value="HMA"/>
    <property type="match status" value="1"/>
</dbReference>
<gene>
    <name evidence="3" type="ORF">H3L94_05290</name>
</gene>
<dbReference type="GO" id="GO:0046872">
    <property type="term" value="F:metal ion binding"/>
    <property type="evidence" value="ECO:0007669"/>
    <property type="project" value="UniProtKB-KW"/>
</dbReference>
<sequence>MQTSTLNIEGMTCGGCAKSVAKILQAVPGVAQADVSYEQKQAVVTFDPAATSEQALIEAVEDGGFDVV</sequence>
<keyword evidence="1" id="KW-0479">Metal-binding</keyword>
<dbReference type="FunFam" id="3.30.70.100:FF:000005">
    <property type="entry name" value="Copper-exporting P-type ATPase A"/>
    <property type="match status" value="1"/>
</dbReference>
<dbReference type="Proteomes" id="UP000514752">
    <property type="component" value="Chromosome"/>
</dbReference>
<evidence type="ECO:0000313" key="4">
    <source>
        <dbReference type="Proteomes" id="UP000514752"/>
    </source>
</evidence>
<proteinExistence type="predicted"/>
<dbReference type="RefSeq" id="WP_182122966.1">
    <property type="nucleotide sequence ID" value="NZ_CP059567.1"/>
</dbReference>
<dbReference type="PROSITE" id="PS50846">
    <property type="entry name" value="HMA_2"/>
    <property type="match status" value="1"/>
</dbReference>
<dbReference type="InterPro" id="IPR036163">
    <property type="entry name" value="HMA_dom_sf"/>
</dbReference>
<evidence type="ECO:0000313" key="3">
    <source>
        <dbReference type="EMBL" id="QMT41437.1"/>
    </source>
</evidence>
<dbReference type="InterPro" id="IPR006121">
    <property type="entry name" value="HMA_dom"/>
</dbReference>
<dbReference type="PANTHER" id="PTHR46594:SF4">
    <property type="entry name" value="P-TYPE CATION-TRANSPORTING ATPASE"/>
    <property type="match status" value="1"/>
</dbReference>
<dbReference type="PRINTS" id="PR00946">
    <property type="entry name" value="HGSCAVENGER"/>
</dbReference>
<dbReference type="AlphaFoldDB" id="A0A7D7NAT1"/>
<feature type="domain" description="HMA" evidence="2">
    <location>
        <begin position="2"/>
        <end position="68"/>
    </location>
</feature>
<dbReference type="EMBL" id="CP059567">
    <property type="protein sequence ID" value="QMT41437.1"/>
    <property type="molecule type" value="Genomic_DNA"/>
</dbReference>
<dbReference type="Gene3D" id="3.30.70.100">
    <property type="match status" value="1"/>
</dbReference>
<protein>
    <submittedName>
        <fullName evidence="3">Heavy-metal-associated domain-containing protein</fullName>
    </submittedName>
</protein>